<dbReference type="GeneID" id="82936028"/>
<keyword evidence="3 8" id="KW-0813">Transport</keyword>
<keyword evidence="7 8" id="KW-0066">ATP synthesis</keyword>
<comment type="caution">
    <text evidence="11">The sequence shown here is derived from an EMBL/GenBank/DDBJ whole genome shotgun (WGS) entry which is preliminary data.</text>
</comment>
<feature type="domain" description="ATP synthase F1 complex delta/epsilon subunit N-terminal" evidence="10">
    <location>
        <begin position="4"/>
        <end position="84"/>
    </location>
</feature>
<dbReference type="PANTHER" id="PTHR13822:SF10">
    <property type="entry name" value="ATP SYNTHASE EPSILON CHAIN, CHLOROPLASTIC"/>
    <property type="match status" value="1"/>
</dbReference>
<evidence type="ECO:0000256" key="1">
    <source>
        <dbReference type="ARBA" id="ARBA00004184"/>
    </source>
</evidence>
<dbReference type="RefSeq" id="WP_042435044.1">
    <property type="nucleotide sequence ID" value="NZ_CABKQR010000001.1"/>
</dbReference>
<dbReference type="STRING" id="1034345.GCA_000236865_00581"/>
<dbReference type="GO" id="GO:0005886">
    <property type="term" value="C:plasma membrane"/>
    <property type="evidence" value="ECO:0007669"/>
    <property type="project" value="UniProtKB-SubCell"/>
</dbReference>
<dbReference type="GO" id="GO:0005524">
    <property type="term" value="F:ATP binding"/>
    <property type="evidence" value="ECO:0007669"/>
    <property type="project" value="UniProtKB-UniRule"/>
</dbReference>
<comment type="subunit">
    <text evidence="8 9">F-type ATPases have 2 components, CF(1) - the catalytic core - and CF(0) - the membrane proton channel. CF(1) has five subunits: alpha(3), beta(3), gamma(1), delta(1), epsilon(1). CF(0) has three main subunits: a, b and c.</text>
</comment>
<evidence type="ECO:0000256" key="6">
    <source>
        <dbReference type="ARBA" id="ARBA00023196"/>
    </source>
</evidence>
<dbReference type="Proteomes" id="UP000253792">
    <property type="component" value="Unassembled WGS sequence"/>
</dbReference>
<dbReference type="OrthoDB" id="9791445at2"/>
<dbReference type="HAMAP" id="MF_00530">
    <property type="entry name" value="ATP_synth_epsil_bac"/>
    <property type="match status" value="1"/>
</dbReference>
<dbReference type="InterPro" id="IPR001469">
    <property type="entry name" value="ATP_synth_F1_dsu/esu"/>
</dbReference>
<dbReference type="Pfam" id="PF02823">
    <property type="entry name" value="ATP-synt_DE_N"/>
    <property type="match status" value="1"/>
</dbReference>
<gene>
    <name evidence="8 11" type="primary">atpC</name>
    <name evidence="11" type="ORF">C1880_05155</name>
</gene>
<evidence type="ECO:0000256" key="8">
    <source>
        <dbReference type="HAMAP-Rule" id="MF_00530"/>
    </source>
</evidence>
<organism evidence="11 12">
    <name type="scientific">Senegalimassilia anaerobia</name>
    <dbReference type="NCBI Taxonomy" id="1473216"/>
    <lineage>
        <taxon>Bacteria</taxon>
        <taxon>Bacillati</taxon>
        <taxon>Actinomycetota</taxon>
        <taxon>Coriobacteriia</taxon>
        <taxon>Coriobacteriales</taxon>
        <taxon>Coriobacteriaceae</taxon>
        <taxon>Senegalimassilia</taxon>
    </lineage>
</organism>
<proteinExistence type="inferred from homology"/>
<evidence type="ECO:0000256" key="4">
    <source>
        <dbReference type="ARBA" id="ARBA00023065"/>
    </source>
</evidence>
<comment type="similarity">
    <text evidence="2 8 9">Belongs to the ATPase epsilon chain family.</text>
</comment>
<protein>
    <recommendedName>
        <fullName evidence="8">ATP synthase epsilon chain</fullName>
    </recommendedName>
    <alternativeName>
        <fullName evidence="8">ATP synthase F1 sector epsilon subunit</fullName>
    </alternativeName>
    <alternativeName>
        <fullName evidence="8">F-ATPase epsilon subunit</fullName>
    </alternativeName>
</protein>
<evidence type="ECO:0000313" key="12">
    <source>
        <dbReference type="Proteomes" id="UP000253792"/>
    </source>
</evidence>
<evidence type="ECO:0000256" key="3">
    <source>
        <dbReference type="ARBA" id="ARBA00022448"/>
    </source>
</evidence>
<reference evidence="11 12" key="1">
    <citation type="journal article" date="2018" name="Elife">
        <title>Discovery and characterization of a prevalent human gut bacterial enzyme sufficient for the inactivation of a family of plant toxins.</title>
        <authorList>
            <person name="Koppel N."/>
            <person name="Bisanz J.E."/>
            <person name="Pandelia M.E."/>
            <person name="Turnbaugh P.J."/>
            <person name="Balskus E.P."/>
        </authorList>
    </citation>
    <scope>NUCLEOTIDE SEQUENCE [LARGE SCALE GENOMIC DNA]</scope>
    <source>
        <strain evidence="12">anaerobia AP69FAA</strain>
    </source>
</reference>
<keyword evidence="6 8" id="KW-0139">CF(1)</keyword>
<keyword evidence="8" id="KW-1003">Cell membrane</keyword>
<comment type="subcellular location">
    <subcellularLocation>
        <location evidence="8">Cell membrane</location>
        <topology evidence="8">Peripheral membrane protein</topology>
    </subcellularLocation>
    <subcellularLocation>
        <location evidence="1">Endomembrane system</location>
        <topology evidence="1">Peripheral membrane protein</topology>
    </subcellularLocation>
</comment>
<evidence type="ECO:0000256" key="2">
    <source>
        <dbReference type="ARBA" id="ARBA00005712"/>
    </source>
</evidence>
<dbReference type="GO" id="GO:0045259">
    <property type="term" value="C:proton-transporting ATP synthase complex"/>
    <property type="evidence" value="ECO:0007669"/>
    <property type="project" value="UniProtKB-KW"/>
</dbReference>
<keyword evidence="4 8" id="KW-0406">Ion transport</keyword>
<evidence type="ECO:0000313" key="11">
    <source>
        <dbReference type="EMBL" id="RDB56259.1"/>
    </source>
</evidence>
<name>A0A369LC13_9ACTN</name>
<evidence type="ECO:0000259" key="10">
    <source>
        <dbReference type="Pfam" id="PF02823"/>
    </source>
</evidence>
<keyword evidence="8" id="KW-0375">Hydrogen ion transport</keyword>
<dbReference type="InterPro" id="IPR020546">
    <property type="entry name" value="ATP_synth_F1_dsu/esu_N"/>
</dbReference>
<dbReference type="CDD" id="cd12152">
    <property type="entry name" value="F1-ATPase_delta"/>
    <property type="match status" value="1"/>
</dbReference>
<dbReference type="PANTHER" id="PTHR13822">
    <property type="entry name" value="ATP SYNTHASE DELTA/EPSILON CHAIN"/>
    <property type="match status" value="1"/>
</dbReference>
<keyword evidence="12" id="KW-1185">Reference proteome</keyword>
<dbReference type="Gene3D" id="2.60.15.10">
    <property type="entry name" value="F0F1 ATP synthase delta/epsilon subunit, N-terminal"/>
    <property type="match status" value="1"/>
</dbReference>
<sequence>MASFKCDIVTPAEKLAACEVEMVVVPGVEGEMGFLAGHAPLVSVLADGEIRLTPAEGGPVQRYEVKGGYVQVTDDKVIILADSATPVAA</sequence>
<dbReference type="SUPFAM" id="SSF51344">
    <property type="entry name" value="Epsilon subunit of F1F0-ATP synthase N-terminal domain"/>
    <property type="match status" value="1"/>
</dbReference>
<dbReference type="InterPro" id="IPR036771">
    <property type="entry name" value="ATPsynth_dsu/esu_N"/>
</dbReference>
<dbReference type="GO" id="GO:0012505">
    <property type="term" value="C:endomembrane system"/>
    <property type="evidence" value="ECO:0007669"/>
    <property type="project" value="UniProtKB-SubCell"/>
</dbReference>
<comment type="function">
    <text evidence="8">Produces ATP from ADP in the presence of a proton gradient across the membrane.</text>
</comment>
<evidence type="ECO:0000256" key="5">
    <source>
        <dbReference type="ARBA" id="ARBA00023136"/>
    </source>
</evidence>
<dbReference type="EMBL" id="PPTP01000003">
    <property type="protein sequence ID" value="RDB56259.1"/>
    <property type="molecule type" value="Genomic_DNA"/>
</dbReference>
<evidence type="ECO:0000256" key="7">
    <source>
        <dbReference type="ARBA" id="ARBA00023310"/>
    </source>
</evidence>
<dbReference type="NCBIfam" id="TIGR01216">
    <property type="entry name" value="ATP_synt_epsi"/>
    <property type="match status" value="1"/>
</dbReference>
<keyword evidence="5 8" id="KW-0472">Membrane</keyword>
<dbReference type="GO" id="GO:0046933">
    <property type="term" value="F:proton-transporting ATP synthase activity, rotational mechanism"/>
    <property type="evidence" value="ECO:0007669"/>
    <property type="project" value="UniProtKB-UniRule"/>
</dbReference>
<dbReference type="AlphaFoldDB" id="A0A369LC13"/>
<accession>A0A369LC13</accession>
<evidence type="ECO:0000256" key="9">
    <source>
        <dbReference type="RuleBase" id="RU003656"/>
    </source>
</evidence>